<evidence type="ECO:0000256" key="1">
    <source>
        <dbReference type="ARBA" id="ARBA00004651"/>
    </source>
</evidence>
<dbReference type="InterPro" id="IPR017850">
    <property type="entry name" value="Alkaline_phosphatase_core_sf"/>
</dbReference>
<evidence type="ECO:0000256" key="5">
    <source>
        <dbReference type="ARBA" id="ARBA00023136"/>
    </source>
</evidence>
<keyword evidence="4 6" id="KW-1133">Transmembrane helix</keyword>
<dbReference type="GO" id="GO:0005886">
    <property type="term" value="C:plasma membrane"/>
    <property type="evidence" value="ECO:0007669"/>
    <property type="project" value="UniProtKB-SubCell"/>
</dbReference>
<gene>
    <name evidence="8" type="ORF">NBRC3293_0804</name>
</gene>
<dbReference type="Proteomes" id="UP000484858">
    <property type="component" value="Unassembled WGS sequence"/>
</dbReference>
<proteinExistence type="predicted"/>
<feature type="transmembrane region" description="Helical" evidence="6">
    <location>
        <begin position="139"/>
        <end position="159"/>
    </location>
</feature>
<evidence type="ECO:0000313" key="8">
    <source>
        <dbReference type="EMBL" id="GEM16307.1"/>
    </source>
</evidence>
<dbReference type="SUPFAM" id="SSF53649">
    <property type="entry name" value="Alkaline phosphatase-like"/>
    <property type="match status" value="1"/>
</dbReference>
<feature type="transmembrane region" description="Helical" evidence="6">
    <location>
        <begin position="6"/>
        <end position="26"/>
    </location>
</feature>
<feature type="domain" description="Sulfatase N-terminal" evidence="7">
    <location>
        <begin position="216"/>
        <end position="456"/>
    </location>
</feature>
<comment type="subcellular location">
    <subcellularLocation>
        <location evidence="1">Cell membrane</location>
        <topology evidence="1">Multi-pass membrane protein</topology>
    </subcellularLocation>
</comment>
<evidence type="ECO:0000259" key="7">
    <source>
        <dbReference type="Pfam" id="PF00884"/>
    </source>
</evidence>
<feature type="transmembrane region" description="Helical" evidence="6">
    <location>
        <begin position="38"/>
        <end position="55"/>
    </location>
</feature>
<dbReference type="PANTHER" id="PTHR47371:SF3">
    <property type="entry name" value="PHOSPHOGLYCEROL TRANSFERASE I"/>
    <property type="match status" value="1"/>
</dbReference>
<dbReference type="InterPro" id="IPR050448">
    <property type="entry name" value="OpgB/LTA_synthase_biosynth"/>
</dbReference>
<protein>
    <submittedName>
        <fullName evidence="8">Capsule polysaccharide biosynthesis protein</fullName>
    </submittedName>
</protein>
<evidence type="ECO:0000256" key="3">
    <source>
        <dbReference type="ARBA" id="ARBA00022692"/>
    </source>
</evidence>
<keyword evidence="5 6" id="KW-0472">Membrane</keyword>
<dbReference type="InterPro" id="IPR000917">
    <property type="entry name" value="Sulfatase_N"/>
</dbReference>
<evidence type="ECO:0000256" key="2">
    <source>
        <dbReference type="ARBA" id="ARBA00022475"/>
    </source>
</evidence>
<evidence type="ECO:0000313" key="9">
    <source>
        <dbReference type="Proteomes" id="UP000484858"/>
    </source>
</evidence>
<keyword evidence="3 6" id="KW-0812">Transmembrane</keyword>
<comment type="caution">
    <text evidence="8">The sequence shown here is derived from an EMBL/GenBank/DDBJ whole genome shotgun (WGS) entry which is preliminary data.</text>
</comment>
<evidence type="ECO:0000256" key="6">
    <source>
        <dbReference type="SAM" id="Phobius"/>
    </source>
</evidence>
<reference evidence="8 9" key="1">
    <citation type="submission" date="2013-04" db="EMBL/GenBank/DDBJ databases">
        <title>Gluconobacter oxydans NBRC 3293 whole genome sequence.</title>
        <authorList>
            <person name="Matsutani M."/>
            <person name="Yakushi T."/>
            <person name="Matsushita K."/>
        </authorList>
    </citation>
    <scope>NUCLEOTIDE SEQUENCE [LARGE SCALE GENOMIC DNA]</scope>
    <source>
        <strain evidence="8 9">NBRC 3293</strain>
    </source>
</reference>
<organism evidence="8 9">
    <name type="scientific">Gluconobacter oxydans NBRC 3293</name>
    <dbReference type="NCBI Taxonomy" id="1315969"/>
    <lineage>
        <taxon>Bacteria</taxon>
        <taxon>Pseudomonadati</taxon>
        <taxon>Pseudomonadota</taxon>
        <taxon>Alphaproteobacteria</taxon>
        <taxon>Acetobacterales</taxon>
        <taxon>Acetobacteraceae</taxon>
        <taxon>Gluconobacter</taxon>
    </lineage>
</organism>
<name>A0A829X085_GLUOY</name>
<dbReference type="AlphaFoldDB" id="A0A829X085"/>
<dbReference type="Gene3D" id="3.40.720.10">
    <property type="entry name" value="Alkaline Phosphatase, subunit A"/>
    <property type="match status" value="1"/>
</dbReference>
<dbReference type="PANTHER" id="PTHR47371">
    <property type="entry name" value="LIPOTEICHOIC ACID SYNTHASE"/>
    <property type="match status" value="1"/>
</dbReference>
<feature type="transmembrane region" description="Helical" evidence="6">
    <location>
        <begin position="112"/>
        <end position="132"/>
    </location>
</feature>
<dbReference type="CDD" id="cd16015">
    <property type="entry name" value="LTA_synthase"/>
    <property type="match status" value="1"/>
</dbReference>
<evidence type="ECO:0000256" key="4">
    <source>
        <dbReference type="ARBA" id="ARBA00022989"/>
    </source>
</evidence>
<keyword evidence="2" id="KW-1003">Cell membrane</keyword>
<dbReference type="Pfam" id="PF00884">
    <property type="entry name" value="Sulfatase"/>
    <property type="match status" value="1"/>
</dbReference>
<sequence>MKQQYVSEYFIVIISLFLFNLIIDSVNSQRFLSFLQSIPRNILISTAFGFFLFLMGSPWLAFALTTLLTSLLTMASILKYRVLGEPLIFSDLAVAASFLRYPRFYMDAVPKFLRIIIISALICVPVIVYFVIKADLPPYSHWVGMVIMTLSGSVLAFLWKNNWSATLMTHPDLFSDVRNYGLIATLFFYFLRWRRERAPAPLEKSSSCVPPDIELLIIIQCESFADPVSLSTQHPLPPLPILTRLQKEGSNTRSGQLDVSGFGAYTMRTEYAALFGQDKKSLGFRYFDPFLTAHSNMSYALPNRLSYFFEERIFLHPHDLRFYNRAQLMPQMGFTKLISTEAFSEDDLCGSYVGDIALGKKICDIIEKASQKTHMIYTVTMENHGPWKPVDGIDHKNPLEIYDFHVRNSDILLDMLDQKLSGLGKKAVLAFFGDHRPSIPGYNSPAGSKSTPFVIKTYHSSADFDFPQGAHLTPAEFSEKIIRSLGKSFRPS</sequence>
<dbReference type="EMBL" id="BARJ01000004">
    <property type="protein sequence ID" value="GEM16307.1"/>
    <property type="molecule type" value="Genomic_DNA"/>
</dbReference>
<accession>A0A829X085</accession>